<keyword evidence="7" id="KW-0378">Hydrolase</keyword>
<dbReference type="InterPro" id="IPR008979">
    <property type="entry name" value="Galactose-bd-like_sf"/>
</dbReference>
<evidence type="ECO:0000313" key="7">
    <source>
        <dbReference type="EMBL" id="MBJ6367454.1"/>
    </source>
</evidence>
<reference evidence="7" key="1">
    <citation type="submission" date="2020-12" db="EMBL/GenBank/DDBJ databases">
        <title>Snuella sp. nov., isolated from sediment in Incheon.</title>
        <authorList>
            <person name="Kim W."/>
        </authorList>
    </citation>
    <scope>NUCLEOTIDE SEQUENCE</scope>
    <source>
        <strain evidence="7">CAU 1569</strain>
    </source>
</reference>
<name>A0A8J7J1S5_9FLAO</name>
<dbReference type="Gene3D" id="1.20.1050.60">
    <property type="entry name" value="alpha-1,2-mannosidase"/>
    <property type="match status" value="1"/>
</dbReference>
<dbReference type="FunFam" id="3.30.2080.10:FF:000001">
    <property type="entry name" value="Alpha-1,2-mannosidase subfamily"/>
    <property type="match status" value="1"/>
</dbReference>
<sequence>MIIDLYEQKTEALKQLILFLFILIFHWDASIVAQSLPKKTIWNIGISDNAISEFALAPDGYKEFVPNGFGGANSYFVIGESSTKEDFPYVLPGPKDAFSGYGYWAGLALNKLPVYFEIAKLPEQGECVLSIDFIAVNSKQAPLFRCTINGEVYEQQLHEGSSSAPDNLTPEQQNVSFNIPVSVLNEGINEIVFQNMTGNWCAFDAITFYGPEALNTVAPRNTLLHAVKFADKEQEQEGKKTLPLRIDLRHSGKKVKIKAVVDGMPLERMMEAGHSILEFQFPAVDSQNTSRVEVFVDGKLKYDAKLNRKPAPMVQPVDYVDQFMGTSGSRWMIAPGPWMPMGMVKIAPENEDSQWKAGYEYQIENVMGFSHLHEWTMAGLLMMPTNGPIRIQPGPASNPDLGYRSRIDKQKEKAEIGRYSTYLTDYDIEVELTATTRASLQRYTFPEDKENRVLIDLHFPAEYIWDLQDAEIKKISDTEIEGWAQSHCSATGYAGSQDYKLHFVMQFDQPIAQMDGWVLDRIKENVNKINSISYDPDWLRRYPQKYDIKDAGAIINFAKGTKEVKVRTGISLISTEQARLNLQKEMVKPFNWDFEAVVQNQKTVWNTLLNRVEIETPDALQKKKFYTNFYRALSPRTTWSDVNGKWMDMNEKVQQTDPSKPVYGSDGYWGWHWNLVQFYNLIAPEYASGWIHSFLEMYDAGGWLPIGNPGMEYIRVMIGQPEIPLIVSAYQHGIRDFDKDKMFKAMYHQQTALMEKHPGGGEVGNESYIYYLDKGYVPLNDEYQSYVSNTMEYAYQDWCFAQYAKAIGIDATYQTFMKRSENWRNIFDTETGFVRPRHKDGSWLEDFSPYHAPGFCESNSWQYTWYVPQNVKGLVEVMGRKRFLNVLNEGMVSSEKVYFNALADNFTKYPINHGNESNMQSAYLFNHAGEPWLTQKWARAIQEKYYGLGPRDAYPGDEDQGQMSAWYVMSTMGLFQMDGGAAVNPQYELGSPRFNKVTIHLSETYYNGNTFVIKAKNASRENKYIHAAELNGKPLRTWKFSQKELIKGGELILDMKSTPKKSIFK</sequence>
<dbReference type="SUPFAM" id="SSF48208">
    <property type="entry name" value="Six-hairpin glycosidases"/>
    <property type="match status" value="1"/>
</dbReference>
<proteinExistence type="predicted"/>
<feature type="domain" description="Glycosyl hydrolase family 92" evidence="4">
    <location>
        <begin position="577"/>
        <end position="1056"/>
    </location>
</feature>
<keyword evidence="8" id="KW-1185">Reference proteome</keyword>
<dbReference type="PANTHER" id="PTHR12143:SF39">
    <property type="entry name" value="SECRETED PROTEIN"/>
    <property type="match status" value="1"/>
</dbReference>
<organism evidence="7 8">
    <name type="scientific">Snuella sedimenti</name>
    <dbReference type="NCBI Taxonomy" id="2798802"/>
    <lineage>
        <taxon>Bacteria</taxon>
        <taxon>Pseudomonadati</taxon>
        <taxon>Bacteroidota</taxon>
        <taxon>Flavobacteriia</taxon>
        <taxon>Flavobacteriales</taxon>
        <taxon>Flavobacteriaceae</taxon>
        <taxon>Snuella</taxon>
    </lineage>
</organism>
<feature type="domain" description="Rhamnogalacturonan lyase" evidence="5">
    <location>
        <begin position="40"/>
        <end position="207"/>
    </location>
</feature>
<accession>A0A8J7J1S5</accession>
<dbReference type="EMBL" id="JAELVQ010000004">
    <property type="protein sequence ID" value="MBJ6367454.1"/>
    <property type="molecule type" value="Genomic_DNA"/>
</dbReference>
<dbReference type="InterPro" id="IPR050883">
    <property type="entry name" value="PNGase"/>
</dbReference>
<dbReference type="Pfam" id="PF07971">
    <property type="entry name" value="Glyco_hydro_92"/>
    <property type="match status" value="1"/>
</dbReference>
<dbReference type="GO" id="GO:0005829">
    <property type="term" value="C:cytosol"/>
    <property type="evidence" value="ECO:0007669"/>
    <property type="project" value="TreeGrafter"/>
</dbReference>
<evidence type="ECO:0000256" key="2">
    <source>
        <dbReference type="ARBA" id="ARBA00011245"/>
    </source>
</evidence>
<dbReference type="InterPro" id="IPR014718">
    <property type="entry name" value="GH-type_carb-bd"/>
</dbReference>
<dbReference type="Gene3D" id="1.20.1610.10">
    <property type="entry name" value="alpha-1,2-mannosidases domains"/>
    <property type="match status" value="1"/>
</dbReference>
<evidence type="ECO:0000259" key="5">
    <source>
        <dbReference type="Pfam" id="PF14683"/>
    </source>
</evidence>
<dbReference type="Proteomes" id="UP000610931">
    <property type="component" value="Unassembled WGS sequence"/>
</dbReference>
<dbReference type="InterPro" id="IPR008928">
    <property type="entry name" value="6-hairpin_glycosidase_sf"/>
</dbReference>
<keyword evidence="7" id="KW-0326">Glycosidase</keyword>
<evidence type="ECO:0000259" key="4">
    <source>
        <dbReference type="Pfam" id="PF07971"/>
    </source>
</evidence>
<evidence type="ECO:0000256" key="1">
    <source>
        <dbReference type="ARBA" id="ARBA00001913"/>
    </source>
</evidence>
<dbReference type="Pfam" id="PF17678">
    <property type="entry name" value="Glyco_hydro_92N"/>
    <property type="match status" value="1"/>
</dbReference>
<dbReference type="GO" id="GO:0030246">
    <property type="term" value="F:carbohydrate binding"/>
    <property type="evidence" value="ECO:0007669"/>
    <property type="project" value="InterPro"/>
</dbReference>
<comment type="cofactor">
    <cofactor evidence="1">
        <name>Ca(2+)</name>
        <dbReference type="ChEBI" id="CHEBI:29108"/>
    </cofactor>
</comment>
<evidence type="ECO:0000256" key="3">
    <source>
        <dbReference type="ARBA" id="ARBA00022837"/>
    </source>
</evidence>
<dbReference type="Gene3D" id="2.70.98.10">
    <property type="match status" value="1"/>
</dbReference>
<keyword evidence="3" id="KW-0106">Calcium</keyword>
<dbReference type="GO" id="GO:0000224">
    <property type="term" value="F:peptide-N4-(N-acetyl-beta-glucosaminyl)asparagine amidase activity"/>
    <property type="evidence" value="ECO:0007669"/>
    <property type="project" value="TreeGrafter"/>
</dbReference>
<dbReference type="InterPro" id="IPR005887">
    <property type="entry name" value="GH92_a_mannosidase_put"/>
</dbReference>
<dbReference type="EC" id="3.2.1.-" evidence="7"/>
<evidence type="ECO:0000313" key="8">
    <source>
        <dbReference type="Proteomes" id="UP000610931"/>
    </source>
</evidence>
<dbReference type="RefSeq" id="WP_199114069.1">
    <property type="nucleotide sequence ID" value="NZ_JAELVQ010000004.1"/>
</dbReference>
<dbReference type="GO" id="GO:0005975">
    <property type="term" value="P:carbohydrate metabolic process"/>
    <property type="evidence" value="ECO:0007669"/>
    <property type="project" value="InterPro"/>
</dbReference>
<comment type="subunit">
    <text evidence="2">Monomer.</text>
</comment>
<protein>
    <submittedName>
        <fullName evidence="7">GH92 family glycosyl hydrolase</fullName>
        <ecNumber evidence="7">3.2.1.-</ecNumber>
    </submittedName>
</protein>
<dbReference type="NCBIfam" id="TIGR01180">
    <property type="entry name" value="aman2_put"/>
    <property type="match status" value="1"/>
</dbReference>
<dbReference type="InterPro" id="IPR041371">
    <property type="entry name" value="GH92_N"/>
</dbReference>
<dbReference type="PANTHER" id="PTHR12143">
    <property type="entry name" value="PEPTIDE N-GLYCANASE PNGASE -RELATED"/>
    <property type="match status" value="1"/>
</dbReference>
<dbReference type="GO" id="GO:0006516">
    <property type="term" value="P:glycoprotein catabolic process"/>
    <property type="evidence" value="ECO:0007669"/>
    <property type="project" value="TreeGrafter"/>
</dbReference>
<dbReference type="Pfam" id="PF14683">
    <property type="entry name" value="CBM-like"/>
    <property type="match status" value="1"/>
</dbReference>
<dbReference type="InterPro" id="IPR012939">
    <property type="entry name" value="Glyco_hydro_92"/>
</dbReference>
<evidence type="ECO:0000259" key="6">
    <source>
        <dbReference type="Pfam" id="PF17678"/>
    </source>
</evidence>
<comment type="caution">
    <text evidence="7">The sequence shown here is derived from an EMBL/GenBank/DDBJ whole genome shotgun (WGS) entry which is preliminary data.</text>
</comment>
<feature type="domain" description="Glycosyl hydrolase family 92 N-terminal" evidence="6">
    <location>
        <begin position="319"/>
        <end position="571"/>
    </location>
</feature>
<gene>
    <name evidence="7" type="ORF">JF259_05065</name>
</gene>
<dbReference type="Gene3D" id="3.30.2080.10">
    <property type="entry name" value="GH92 mannosidase domain"/>
    <property type="match status" value="1"/>
</dbReference>
<dbReference type="GO" id="GO:0016798">
    <property type="term" value="F:hydrolase activity, acting on glycosyl bonds"/>
    <property type="evidence" value="ECO:0007669"/>
    <property type="project" value="UniProtKB-KW"/>
</dbReference>
<dbReference type="AlphaFoldDB" id="A0A8J7J1S5"/>
<dbReference type="SUPFAM" id="SSF49785">
    <property type="entry name" value="Galactose-binding domain-like"/>
    <property type="match status" value="1"/>
</dbReference>
<dbReference type="InterPro" id="IPR029411">
    <property type="entry name" value="RG-lyase_III"/>
</dbReference>